<dbReference type="GO" id="GO:0005484">
    <property type="term" value="F:SNAP receptor activity"/>
    <property type="evidence" value="ECO:0007669"/>
    <property type="project" value="TreeGrafter"/>
</dbReference>
<proteinExistence type="inferred from homology"/>
<dbReference type="GO" id="GO:0019905">
    <property type="term" value="F:syntaxin binding"/>
    <property type="evidence" value="ECO:0007669"/>
    <property type="project" value="TreeGrafter"/>
</dbReference>
<accession>A0A9P9IJ27</accession>
<comment type="similarity">
    <text evidence="1">Belongs to the SNAP-25 family.</text>
</comment>
<sequence length="436" mass="46508">MPSWLKKKSGADDTAADDSNRNALFGSRKEKAPAAANPYANPPSNNDRYANPPPAYSGSGPNDQFRRDKSPAVTGQGQSYGGGNGRGNGGGYSSGGGGYGGYGNNDRYGGGGGGNDNNQGARRPGGYGGLGRTDSNDTMSTDAGRNELFGGAAQRTQQREQQPGGYGQSGYGQGGQGGQSGAYGGGGGEGQGGGYGAYNDRELTAEEQEEEDISATKQEIRFMKQQDVSSTRNALRLAEQAEATGRDTLARLGAQGERIHNTERNLDMSSSQNRIAEEKARELKTLNKSMFAMHVANPFTGGARREERDRKIMDTHRQEREQRDATRKAAWESTARGSQVTKGGPGGGGAGGAGKSTLADRAKYQFEADSEDDEMENEIDDNLDKLHRSAQTLNSLSRAMGEEIGTQNKHIDRIIQKTDKVDDQIAMNRARLDRIN</sequence>
<dbReference type="FunFam" id="1.20.5.110:FF:000048">
    <property type="entry name" value="Protein transport protein SEC9"/>
    <property type="match status" value="1"/>
</dbReference>
<evidence type="ECO:0000313" key="4">
    <source>
        <dbReference type="EMBL" id="KAH7123993.1"/>
    </source>
</evidence>
<feature type="compositionally biased region" description="Gly residues" evidence="2">
    <location>
        <begin position="343"/>
        <end position="354"/>
    </location>
</feature>
<protein>
    <submittedName>
        <fullName evidence="4">Plasma membrane snare protein-like protein</fullName>
    </submittedName>
</protein>
<feature type="domain" description="T-SNARE coiled-coil homology" evidence="3">
    <location>
        <begin position="373"/>
        <end position="435"/>
    </location>
</feature>
<dbReference type="Proteomes" id="UP000700596">
    <property type="component" value="Unassembled WGS sequence"/>
</dbReference>
<feature type="region of interest" description="Disordered" evidence="2">
    <location>
        <begin position="1"/>
        <end position="214"/>
    </location>
</feature>
<dbReference type="InterPro" id="IPR000727">
    <property type="entry name" value="T_SNARE_dom"/>
</dbReference>
<dbReference type="AlphaFoldDB" id="A0A9P9IJ27"/>
<evidence type="ECO:0000313" key="5">
    <source>
        <dbReference type="Proteomes" id="UP000700596"/>
    </source>
</evidence>
<dbReference type="GO" id="GO:0005886">
    <property type="term" value="C:plasma membrane"/>
    <property type="evidence" value="ECO:0007669"/>
    <property type="project" value="TreeGrafter"/>
</dbReference>
<feature type="region of interest" description="Disordered" evidence="2">
    <location>
        <begin position="299"/>
        <end position="356"/>
    </location>
</feature>
<feature type="compositionally biased region" description="Gly residues" evidence="2">
    <location>
        <begin position="78"/>
        <end position="115"/>
    </location>
</feature>
<dbReference type="Gene3D" id="1.20.5.110">
    <property type="match status" value="2"/>
</dbReference>
<feature type="compositionally biased region" description="Gly residues" evidence="2">
    <location>
        <begin position="164"/>
        <end position="196"/>
    </location>
</feature>
<evidence type="ECO:0000256" key="2">
    <source>
        <dbReference type="SAM" id="MobiDB-lite"/>
    </source>
</evidence>
<name>A0A9P9IJ27_9PLEO</name>
<organism evidence="4 5">
    <name type="scientific">Dendryphion nanum</name>
    <dbReference type="NCBI Taxonomy" id="256645"/>
    <lineage>
        <taxon>Eukaryota</taxon>
        <taxon>Fungi</taxon>
        <taxon>Dikarya</taxon>
        <taxon>Ascomycota</taxon>
        <taxon>Pezizomycotina</taxon>
        <taxon>Dothideomycetes</taxon>
        <taxon>Pleosporomycetidae</taxon>
        <taxon>Pleosporales</taxon>
        <taxon>Torulaceae</taxon>
        <taxon>Dendryphion</taxon>
    </lineage>
</organism>
<dbReference type="CDD" id="cd15857">
    <property type="entry name" value="SNARE_SEC9C"/>
    <property type="match status" value="1"/>
</dbReference>
<evidence type="ECO:0000256" key="1">
    <source>
        <dbReference type="ARBA" id="ARBA00009480"/>
    </source>
</evidence>
<dbReference type="GO" id="GO:0006887">
    <property type="term" value="P:exocytosis"/>
    <property type="evidence" value="ECO:0007669"/>
    <property type="project" value="TreeGrafter"/>
</dbReference>
<dbReference type="CDD" id="cd15886">
    <property type="entry name" value="SNARE_SEC9N"/>
    <property type="match status" value="1"/>
</dbReference>
<feature type="compositionally biased region" description="Low complexity" evidence="2">
    <location>
        <begin position="33"/>
        <end position="46"/>
    </location>
</feature>
<keyword evidence="5" id="KW-1185">Reference proteome</keyword>
<dbReference type="EMBL" id="JAGMWT010000008">
    <property type="protein sequence ID" value="KAH7123993.1"/>
    <property type="molecule type" value="Genomic_DNA"/>
</dbReference>
<dbReference type="PROSITE" id="PS50192">
    <property type="entry name" value="T_SNARE"/>
    <property type="match status" value="1"/>
</dbReference>
<dbReference type="SUPFAM" id="SSF58038">
    <property type="entry name" value="SNARE fusion complex"/>
    <property type="match status" value="2"/>
</dbReference>
<feature type="compositionally biased region" description="Basic and acidic residues" evidence="2">
    <location>
        <begin position="303"/>
        <end position="330"/>
    </location>
</feature>
<gene>
    <name evidence="4" type="ORF">B0J11DRAFT_530437</name>
</gene>
<dbReference type="PANTHER" id="PTHR19305">
    <property type="entry name" value="SYNAPTOSOMAL ASSOCIATED PROTEIN"/>
    <property type="match status" value="1"/>
</dbReference>
<dbReference type="OrthoDB" id="18679at2759"/>
<dbReference type="PANTHER" id="PTHR19305:SF9">
    <property type="entry name" value="SYNAPTOSOMAL-ASSOCIATED PROTEIN 29"/>
    <property type="match status" value="1"/>
</dbReference>
<dbReference type="GO" id="GO:0006906">
    <property type="term" value="P:vesicle fusion"/>
    <property type="evidence" value="ECO:0007669"/>
    <property type="project" value="TreeGrafter"/>
</dbReference>
<dbReference type="SMART" id="SM00397">
    <property type="entry name" value="t_SNARE"/>
    <property type="match status" value="2"/>
</dbReference>
<comment type="caution">
    <text evidence="4">The sequence shown here is derived from an EMBL/GenBank/DDBJ whole genome shotgun (WGS) entry which is preliminary data.</text>
</comment>
<dbReference type="GO" id="GO:0031201">
    <property type="term" value="C:SNARE complex"/>
    <property type="evidence" value="ECO:0007669"/>
    <property type="project" value="TreeGrafter"/>
</dbReference>
<evidence type="ECO:0000259" key="3">
    <source>
        <dbReference type="PROSITE" id="PS50192"/>
    </source>
</evidence>
<reference evidence="4" key="1">
    <citation type="journal article" date="2021" name="Nat. Commun.">
        <title>Genetic determinants of endophytism in the Arabidopsis root mycobiome.</title>
        <authorList>
            <person name="Mesny F."/>
            <person name="Miyauchi S."/>
            <person name="Thiergart T."/>
            <person name="Pickel B."/>
            <person name="Atanasova L."/>
            <person name="Karlsson M."/>
            <person name="Huettel B."/>
            <person name="Barry K.W."/>
            <person name="Haridas S."/>
            <person name="Chen C."/>
            <person name="Bauer D."/>
            <person name="Andreopoulos W."/>
            <person name="Pangilinan J."/>
            <person name="LaButti K."/>
            <person name="Riley R."/>
            <person name="Lipzen A."/>
            <person name="Clum A."/>
            <person name="Drula E."/>
            <person name="Henrissat B."/>
            <person name="Kohler A."/>
            <person name="Grigoriev I.V."/>
            <person name="Martin F.M."/>
            <person name="Hacquard S."/>
        </authorList>
    </citation>
    <scope>NUCLEOTIDE SEQUENCE</scope>
    <source>
        <strain evidence="4">MPI-CAGE-CH-0243</strain>
    </source>
</reference>